<dbReference type="PANTHER" id="PTHR38925">
    <property type="entry name" value="PROTEIN, PUTATIVE-RELATED"/>
    <property type="match status" value="1"/>
</dbReference>
<dbReference type="PANTHER" id="PTHR38925:SF1">
    <property type="entry name" value="PROTEIN, PUTATIVE-RELATED"/>
    <property type="match status" value="1"/>
</dbReference>
<reference evidence="1 2" key="1">
    <citation type="journal article" date="2020" name="Mol. Biol. Evol.">
        <title>Distinct Expression and Methylation Patterns for Genes with Different Fates following a Single Whole-Genome Duplication in Flowering Plants.</title>
        <authorList>
            <person name="Shi T."/>
            <person name="Rahmani R.S."/>
            <person name="Gugger P.F."/>
            <person name="Wang M."/>
            <person name="Li H."/>
            <person name="Zhang Y."/>
            <person name="Li Z."/>
            <person name="Wang Q."/>
            <person name="Van de Peer Y."/>
            <person name="Marchal K."/>
            <person name="Chen J."/>
        </authorList>
    </citation>
    <scope>NUCLEOTIDE SEQUENCE [LARGE SCALE GENOMIC DNA]</scope>
    <source>
        <tissue evidence="1">Leaf</tissue>
    </source>
</reference>
<gene>
    <name evidence="1" type="ORF">HUJ06_017727</name>
</gene>
<keyword evidence="2" id="KW-1185">Reference proteome</keyword>
<dbReference type="EMBL" id="DUZY01000008">
    <property type="protein sequence ID" value="DAD47790.1"/>
    <property type="molecule type" value="Genomic_DNA"/>
</dbReference>
<dbReference type="Proteomes" id="UP000607653">
    <property type="component" value="Unassembled WGS sequence"/>
</dbReference>
<protein>
    <submittedName>
        <fullName evidence="1">Uncharacterized protein</fullName>
    </submittedName>
</protein>
<dbReference type="AlphaFoldDB" id="A0A822ZTD0"/>
<evidence type="ECO:0000313" key="2">
    <source>
        <dbReference type="Proteomes" id="UP000607653"/>
    </source>
</evidence>
<comment type="caution">
    <text evidence="1">The sequence shown here is derived from an EMBL/GenBank/DDBJ whole genome shotgun (WGS) entry which is preliminary data.</text>
</comment>
<name>A0A822ZTD0_NELNU</name>
<organism evidence="1 2">
    <name type="scientific">Nelumbo nucifera</name>
    <name type="common">Sacred lotus</name>
    <dbReference type="NCBI Taxonomy" id="4432"/>
    <lineage>
        <taxon>Eukaryota</taxon>
        <taxon>Viridiplantae</taxon>
        <taxon>Streptophyta</taxon>
        <taxon>Embryophyta</taxon>
        <taxon>Tracheophyta</taxon>
        <taxon>Spermatophyta</taxon>
        <taxon>Magnoliopsida</taxon>
        <taxon>Proteales</taxon>
        <taxon>Nelumbonaceae</taxon>
        <taxon>Nelumbo</taxon>
    </lineage>
</organism>
<accession>A0A822ZTD0</accession>
<proteinExistence type="predicted"/>
<evidence type="ECO:0000313" key="1">
    <source>
        <dbReference type="EMBL" id="DAD47790.1"/>
    </source>
</evidence>
<sequence length="108" mass="12434">MHMVALAKLNLIAGSHGTGSTLVTAQLLWPFILKLPFSRYVGRGYTDLVATFTFFFFRLRLIVFGEDHDIGNGRRWERALRLFYQRATARRTVQPDEESLHALSMFSL</sequence>